<comment type="caution">
    <text evidence="3">The sequence shown here is derived from an EMBL/GenBank/DDBJ whole genome shotgun (WGS) entry which is preliminary data.</text>
</comment>
<feature type="domain" description="Cellulose-binding Sde182 nucleoside hydrolase-like" evidence="1">
    <location>
        <begin position="32"/>
        <end position="317"/>
    </location>
</feature>
<evidence type="ECO:0000313" key="4">
    <source>
        <dbReference type="Proteomes" id="UP000256629"/>
    </source>
</evidence>
<dbReference type="RefSeq" id="WP_116524194.1">
    <property type="nucleotide sequence ID" value="NZ_QRDX01000005.1"/>
</dbReference>
<protein>
    <submittedName>
        <fullName evidence="3">Uncharacterized protein DUF1593</fullName>
    </submittedName>
</protein>
<keyword evidence="4" id="KW-1185">Reference proteome</keyword>
<dbReference type="InterPro" id="IPR011483">
    <property type="entry name" value="Sde182_NH-like"/>
</dbReference>
<dbReference type="InterPro" id="IPR036452">
    <property type="entry name" value="Ribo_hydro-like"/>
</dbReference>
<accession>A0A3D9HFS2</accession>
<dbReference type="Gene3D" id="2.60.40.10">
    <property type="entry name" value="Immunoglobulins"/>
    <property type="match status" value="1"/>
</dbReference>
<name>A0A3D9HFS2_9FLAO</name>
<evidence type="ECO:0000259" key="1">
    <source>
        <dbReference type="Pfam" id="PF07632"/>
    </source>
</evidence>
<reference evidence="3 4" key="1">
    <citation type="submission" date="2018-07" db="EMBL/GenBank/DDBJ databases">
        <title>Genomic Encyclopedia of Type Strains, Phase III (KMG-III): the genomes of soil and plant-associated and newly described type strains.</title>
        <authorList>
            <person name="Whitman W."/>
        </authorList>
    </citation>
    <scope>NUCLEOTIDE SEQUENCE [LARGE SCALE GENOMIC DNA]</scope>
    <source>
        <strain evidence="3 4">CECT 8487</strain>
    </source>
</reference>
<dbReference type="Pfam" id="PF07632">
    <property type="entry name" value="Sde182_NH-like"/>
    <property type="match status" value="1"/>
</dbReference>
<feature type="domain" description="Cellulose-binding Sde182 C-terminal" evidence="2">
    <location>
        <begin position="419"/>
        <end position="502"/>
    </location>
</feature>
<dbReference type="Proteomes" id="UP000256629">
    <property type="component" value="Unassembled WGS sequence"/>
</dbReference>
<dbReference type="Pfam" id="PF21027">
    <property type="entry name" value="Sde0182_C"/>
    <property type="match status" value="1"/>
</dbReference>
<dbReference type="EMBL" id="QRDX01000005">
    <property type="protein sequence ID" value="RED47826.1"/>
    <property type="molecule type" value="Genomic_DNA"/>
</dbReference>
<evidence type="ECO:0000313" key="3">
    <source>
        <dbReference type="EMBL" id="RED47826.1"/>
    </source>
</evidence>
<sequence length="503" mass="57303">MKSFKPILIIVFIISFFGCAPEMEFKNIEKSRVIILADMGNEPDEVQQMLHMLMCSNTFDLEGLIAVSSPFRGLNHPNPEYQTLKPELFHELIDAYEKVLPNLKLHASGWHDPEYLRRIVVVGQPDNRRIGIGEGKSTEGSNLIIEALNKDDNRPIHIICNGGAGTIAQALLDYRSTHSEAELESAIKKLYIFENAGQSTLGAWTCREFPNIHWVRSIYQTKAYGGPWAHDLGPHHWKPFDYSAKGQDDWANEHVRTGHGPLGELYPVRAYINENAYFTEALPNFIEGGGTIPWMRFVSTGLTDPTQQTWGGWSGRYTLEKVENIPARFDFVAKEEAQFRTWAMYTDAKDRWTDPETGKQYADKNVGIFRWRQAMWNDFKARMDWCVKLFDEASHYPTAVINGDESDAILFLESRTGKTLTFDASMSTDPDNDSLSYNWFIYSEAGDMPYNKALPIENASASKIAFETPDDAQGKVLHLILEVWDDNKIVPLVDYRRVVIKVN</sequence>
<dbReference type="OrthoDB" id="253051at2"/>
<proteinExistence type="predicted"/>
<dbReference type="PROSITE" id="PS51257">
    <property type="entry name" value="PROKAR_LIPOPROTEIN"/>
    <property type="match status" value="1"/>
</dbReference>
<dbReference type="InterPro" id="IPR013783">
    <property type="entry name" value="Ig-like_fold"/>
</dbReference>
<dbReference type="AlphaFoldDB" id="A0A3D9HFS2"/>
<dbReference type="Gene3D" id="3.90.245.10">
    <property type="entry name" value="Ribonucleoside hydrolase-like"/>
    <property type="match status" value="1"/>
</dbReference>
<dbReference type="GO" id="GO:0016799">
    <property type="term" value="F:hydrolase activity, hydrolyzing N-glycosyl compounds"/>
    <property type="evidence" value="ECO:0007669"/>
    <property type="project" value="InterPro"/>
</dbReference>
<evidence type="ECO:0000259" key="2">
    <source>
        <dbReference type="Pfam" id="PF21027"/>
    </source>
</evidence>
<gene>
    <name evidence="3" type="ORF">DFQ02_10553</name>
</gene>
<dbReference type="InterPro" id="IPR048527">
    <property type="entry name" value="Sde182_C"/>
</dbReference>
<organism evidence="3 4">
    <name type="scientific">Seonamhaeicola aphaedonensis</name>
    <dbReference type="NCBI Taxonomy" id="1461338"/>
    <lineage>
        <taxon>Bacteria</taxon>
        <taxon>Pseudomonadati</taxon>
        <taxon>Bacteroidota</taxon>
        <taxon>Flavobacteriia</taxon>
        <taxon>Flavobacteriales</taxon>
        <taxon>Flavobacteriaceae</taxon>
    </lineage>
</organism>